<organism evidence="1 2">
    <name type="scientific">Segatella bryantii</name>
    <name type="common">Prevotella bryantii</name>
    <dbReference type="NCBI Taxonomy" id="77095"/>
    <lineage>
        <taxon>Bacteria</taxon>
        <taxon>Pseudomonadati</taxon>
        <taxon>Bacteroidota</taxon>
        <taxon>Bacteroidia</taxon>
        <taxon>Bacteroidales</taxon>
        <taxon>Prevotellaceae</taxon>
        <taxon>Segatella</taxon>
    </lineage>
</organism>
<evidence type="ECO:0000313" key="1">
    <source>
        <dbReference type="EMBL" id="GJG29074.1"/>
    </source>
</evidence>
<gene>
    <name evidence="1" type="ORF">PRRU23_27740</name>
</gene>
<comment type="caution">
    <text evidence="1">The sequence shown here is derived from an EMBL/GenBank/DDBJ whole genome shotgun (WGS) entry which is preliminary data.</text>
</comment>
<name>A0AA37HZZ8_SEGBR</name>
<dbReference type="RefSeq" id="WP_039870116.1">
    <property type="nucleotide sequence ID" value="NZ_BPTR01000002.1"/>
</dbReference>
<reference evidence="1" key="1">
    <citation type="submission" date="2021-08" db="EMBL/GenBank/DDBJ databases">
        <title>Prevotella lacticifex sp. nov., isolated from rumen of cow.</title>
        <authorList>
            <person name="Shinkai T."/>
            <person name="Ikeyama N."/>
            <person name="Kumagai M."/>
            <person name="Ohmori H."/>
            <person name="Sakamoto M."/>
            <person name="Ohkuma M."/>
            <person name="Mitsumori M."/>
        </authorList>
    </citation>
    <scope>NUCLEOTIDE SEQUENCE</scope>
    <source>
        <strain evidence="1">DSM 11371</strain>
    </source>
</reference>
<proteinExistence type="predicted"/>
<dbReference type="AlphaFoldDB" id="A0AA37HZZ8"/>
<dbReference type="EMBL" id="BPTR01000002">
    <property type="protein sequence ID" value="GJG29074.1"/>
    <property type="molecule type" value="Genomic_DNA"/>
</dbReference>
<accession>A0AA37HZZ8</accession>
<dbReference type="Proteomes" id="UP000887043">
    <property type="component" value="Unassembled WGS sequence"/>
</dbReference>
<protein>
    <submittedName>
        <fullName evidence="1">Uncharacterized protein</fullName>
    </submittedName>
</protein>
<evidence type="ECO:0000313" key="2">
    <source>
        <dbReference type="Proteomes" id="UP000887043"/>
    </source>
</evidence>
<sequence length="90" mass="10001">MEITYINGFISEACLRGLKDFEQVRDAIIVAKCEGFPYRGRPKDMARDVLVHVLKVVRSETGLFPVIIESFGGTDSKGDYTTKVVFQAVG</sequence>